<dbReference type="Proteomes" id="UP001595799">
    <property type="component" value="Unassembled WGS sequence"/>
</dbReference>
<evidence type="ECO:0000256" key="3">
    <source>
        <dbReference type="ARBA" id="ARBA00022927"/>
    </source>
</evidence>
<feature type="region of interest" description="Disordered" evidence="7">
    <location>
        <begin position="170"/>
        <end position="193"/>
    </location>
</feature>
<evidence type="ECO:0000256" key="6">
    <source>
        <dbReference type="HAMAP-Rule" id="MF_00821"/>
    </source>
</evidence>
<dbReference type="EMBL" id="JBHSCW010000007">
    <property type="protein sequence ID" value="MFC4352347.1"/>
    <property type="molecule type" value="Genomic_DNA"/>
</dbReference>
<dbReference type="InterPro" id="IPR003708">
    <property type="entry name" value="SecB"/>
</dbReference>
<reference evidence="9" key="1">
    <citation type="journal article" date="2019" name="Int. J. Syst. Evol. Microbiol.">
        <title>The Global Catalogue of Microorganisms (GCM) 10K type strain sequencing project: providing services to taxonomists for standard genome sequencing and annotation.</title>
        <authorList>
            <consortium name="The Broad Institute Genomics Platform"/>
            <consortium name="The Broad Institute Genome Sequencing Center for Infectious Disease"/>
            <person name="Wu L."/>
            <person name="Ma J."/>
        </authorList>
    </citation>
    <scope>NUCLEOTIDE SEQUENCE [LARGE SCALE GENOMIC DNA]</scope>
    <source>
        <strain evidence="9">CECT 8472</strain>
    </source>
</reference>
<comment type="subunit">
    <text evidence="6">Homotetramer, a dimer of dimers. One homotetramer interacts with 1 SecA dimer.</text>
</comment>
<dbReference type="NCBIfam" id="TIGR00809">
    <property type="entry name" value="secB"/>
    <property type="match status" value="1"/>
</dbReference>
<dbReference type="SUPFAM" id="SSF54611">
    <property type="entry name" value="SecB-like"/>
    <property type="match status" value="1"/>
</dbReference>
<evidence type="ECO:0000256" key="1">
    <source>
        <dbReference type="ARBA" id="ARBA00009990"/>
    </source>
</evidence>
<comment type="caution">
    <text evidence="8">The sequence shown here is derived from an EMBL/GenBank/DDBJ whole genome shotgun (WGS) entry which is preliminary data.</text>
</comment>
<sequence length="193" mass="20778">MNDTTPGTTPGASPAGANPQDQQQGGREAPVTVHVQYLKDLSFESPNAPTILTNTGQSPNLDIQLNVGARPLQDRIYEVVLNLKVTAKQKTEQEERTAFMVELEYAGVVTVGQVVPDERVEQVLLIDCAAMLFPFARRAVADTTREGGFPPVLINPVDFVQLYRQRKAREAAASGDGQEGNGASTGNGENQQS</sequence>
<comment type="function">
    <text evidence="6">One of the proteins required for the normal export of preproteins out of the cell cytoplasm. It is a molecular chaperone that binds to a subset of precursor proteins, maintaining them in a translocation-competent state. It also specifically binds to its receptor SecA.</text>
</comment>
<evidence type="ECO:0000256" key="5">
    <source>
        <dbReference type="ARBA" id="ARBA00023186"/>
    </source>
</evidence>
<accession>A0ABV8UNN4</accession>
<keyword evidence="5 6" id="KW-0143">Chaperone</keyword>
<keyword evidence="2 6" id="KW-0813">Transport</keyword>
<dbReference type="HAMAP" id="MF_00821">
    <property type="entry name" value="SecB"/>
    <property type="match status" value="1"/>
</dbReference>
<dbReference type="Gene3D" id="3.10.420.10">
    <property type="entry name" value="SecB-like"/>
    <property type="match status" value="1"/>
</dbReference>
<evidence type="ECO:0000256" key="4">
    <source>
        <dbReference type="ARBA" id="ARBA00023010"/>
    </source>
</evidence>
<evidence type="ECO:0000313" key="9">
    <source>
        <dbReference type="Proteomes" id="UP001595799"/>
    </source>
</evidence>
<gene>
    <name evidence="6 8" type="primary">secB</name>
    <name evidence="8" type="ORF">ACFOW6_12430</name>
</gene>
<name>A0ABV8UNN4_9PROT</name>
<comment type="similarity">
    <text evidence="1 6">Belongs to the SecB family.</text>
</comment>
<organism evidence="8 9">
    <name type="scientific">Fodinicurvata halophila</name>
    <dbReference type="NCBI Taxonomy" id="1419723"/>
    <lineage>
        <taxon>Bacteria</taxon>
        <taxon>Pseudomonadati</taxon>
        <taxon>Pseudomonadota</taxon>
        <taxon>Alphaproteobacteria</taxon>
        <taxon>Rhodospirillales</taxon>
        <taxon>Rhodovibrionaceae</taxon>
        <taxon>Fodinicurvata</taxon>
    </lineage>
</organism>
<keyword evidence="3 6" id="KW-0653">Protein transport</keyword>
<keyword evidence="6" id="KW-0963">Cytoplasm</keyword>
<dbReference type="NCBIfam" id="NF004392">
    <property type="entry name" value="PRK05751.1-3"/>
    <property type="match status" value="1"/>
</dbReference>
<comment type="subcellular location">
    <subcellularLocation>
        <location evidence="6">Cytoplasm</location>
    </subcellularLocation>
</comment>
<keyword evidence="9" id="KW-1185">Reference proteome</keyword>
<evidence type="ECO:0000256" key="2">
    <source>
        <dbReference type="ARBA" id="ARBA00022448"/>
    </source>
</evidence>
<dbReference type="InterPro" id="IPR035958">
    <property type="entry name" value="SecB-like_sf"/>
</dbReference>
<protein>
    <recommendedName>
        <fullName evidence="6">Protein-export protein SecB</fullName>
    </recommendedName>
</protein>
<dbReference type="Pfam" id="PF02556">
    <property type="entry name" value="SecB"/>
    <property type="match status" value="1"/>
</dbReference>
<keyword evidence="4 6" id="KW-0811">Translocation</keyword>
<evidence type="ECO:0000256" key="7">
    <source>
        <dbReference type="SAM" id="MobiDB-lite"/>
    </source>
</evidence>
<dbReference type="PRINTS" id="PR01594">
    <property type="entry name" value="SECBCHAPRONE"/>
</dbReference>
<feature type="region of interest" description="Disordered" evidence="7">
    <location>
        <begin position="1"/>
        <end position="29"/>
    </location>
</feature>
<dbReference type="PANTHER" id="PTHR36918">
    <property type="match status" value="1"/>
</dbReference>
<proteinExistence type="inferred from homology"/>
<dbReference type="RefSeq" id="WP_382422698.1">
    <property type="nucleotide sequence ID" value="NZ_JBHSCW010000007.1"/>
</dbReference>
<feature type="compositionally biased region" description="Low complexity" evidence="7">
    <location>
        <begin position="1"/>
        <end position="17"/>
    </location>
</feature>
<dbReference type="PANTHER" id="PTHR36918:SF1">
    <property type="entry name" value="PROTEIN-EXPORT PROTEIN SECB"/>
    <property type="match status" value="1"/>
</dbReference>
<evidence type="ECO:0000313" key="8">
    <source>
        <dbReference type="EMBL" id="MFC4352347.1"/>
    </source>
</evidence>